<dbReference type="EMBL" id="KN729754">
    <property type="protein sequence ID" value="KIH61884.1"/>
    <property type="molecule type" value="Genomic_DNA"/>
</dbReference>
<accession>A0A0C2GSA1</accession>
<evidence type="ECO:0000313" key="1">
    <source>
        <dbReference type="EMBL" id="KIH61884.1"/>
    </source>
</evidence>
<reference evidence="1 2" key="1">
    <citation type="submission" date="2013-12" db="EMBL/GenBank/DDBJ databases">
        <title>Draft genome of the parsitic nematode Ancylostoma duodenale.</title>
        <authorList>
            <person name="Mitreva M."/>
        </authorList>
    </citation>
    <scope>NUCLEOTIDE SEQUENCE [LARGE SCALE GENOMIC DNA]</scope>
    <source>
        <strain evidence="1 2">Zhejiang</strain>
    </source>
</reference>
<protein>
    <submittedName>
        <fullName evidence="1">Uncharacterized protein</fullName>
    </submittedName>
</protein>
<dbReference type="Proteomes" id="UP000054047">
    <property type="component" value="Unassembled WGS sequence"/>
</dbReference>
<name>A0A0C2GSA1_9BILA</name>
<keyword evidence="2" id="KW-1185">Reference proteome</keyword>
<evidence type="ECO:0000313" key="2">
    <source>
        <dbReference type="Proteomes" id="UP000054047"/>
    </source>
</evidence>
<gene>
    <name evidence="1" type="ORF">ANCDUO_07836</name>
</gene>
<dbReference type="OrthoDB" id="5858872at2759"/>
<sequence>MDELDRCDISTLLHHLLLLLDALEQISRENNQMLRTLLKRTAPKSNSIFCPAQDNRDSHSSSKCPGYPNPVVKASQTTKLGPCLRCLEAVHEDDCVVKCGNFSLSHNFLLCDNRRLKVSAKRQKVWSFDAASPPLPSSRVVPLNAVQSSCLSIPPTSATKDCRQLISVLNIVLLFHV</sequence>
<organism evidence="1 2">
    <name type="scientific">Ancylostoma duodenale</name>
    <dbReference type="NCBI Taxonomy" id="51022"/>
    <lineage>
        <taxon>Eukaryota</taxon>
        <taxon>Metazoa</taxon>
        <taxon>Ecdysozoa</taxon>
        <taxon>Nematoda</taxon>
        <taxon>Chromadorea</taxon>
        <taxon>Rhabditida</taxon>
        <taxon>Rhabditina</taxon>
        <taxon>Rhabditomorpha</taxon>
        <taxon>Strongyloidea</taxon>
        <taxon>Ancylostomatidae</taxon>
        <taxon>Ancylostomatinae</taxon>
        <taxon>Ancylostoma</taxon>
    </lineage>
</organism>
<dbReference type="AlphaFoldDB" id="A0A0C2GSA1"/>
<proteinExistence type="predicted"/>